<dbReference type="STRING" id="93059.P9211_10581"/>
<dbReference type="AlphaFoldDB" id="A9BAX7"/>
<dbReference type="SUPFAM" id="SSF53474">
    <property type="entry name" value="alpha/beta-Hydrolases"/>
    <property type="match status" value="1"/>
</dbReference>
<accession>A9BAX7</accession>
<dbReference type="OrthoDB" id="9765872at2"/>
<dbReference type="InterPro" id="IPR029058">
    <property type="entry name" value="AB_hydrolase_fold"/>
</dbReference>
<dbReference type="eggNOG" id="COG1075">
    <property type="taxonomic scope" value="Bacteria"/>
</dbReference>
<dbReference type="EMBL" id="CP000878">
    <property type="protein sequence ID" value="ABX08989.1"/>
    <property type="molecule type" value="Genomic_DNA"/>
</dbReference>
<dbReference type="Proteomes" id="UP000000788">
    <property type="component" value="Chromosome"/>
</dbReference>
<sequence>MVHGLWDSPEIFNPLVNKLDQPPSKIFLPFLPHKLGKVPIRNLAFELHQQISIQFASDVSIDLLGFSMGGLISRVWMHEFGGSTRTKRFFSIGSPQQGTLTAQLVPSSVLAGIADMKLGSELIRSFEKHKPLSRTVECISFFCFSDLMVFPGWRAVLPYGRHKSVPVISHKSLISHKISLDLLADELLTVD</sequence>
<evidence type="ECO:0000313" key="1">
    <source>
        <dbReference type="EMBL" id="ABX08989.1"/>
    </source>
</evidence>
<dbReference type="GO" id="GO:0004806">
    <property type="term" value="F:triacylglycerol lipase activity"/>
    <property type="evidence" value="ECO:0007669"/>
    <property type="project" value="UniProtKB-EC"/>
</dbReference>
<reference evidence="1 2" key="1">
    <citation type="journal article" date="2007" name="PLoS Genet.">
        <title>Patterns and implications of gene gain and loss in the evolution of Prochlorococcus.</title>
        <authorList>
            <person name="Kettler G.C."/>
            <person name="Martiny A.C."/>
            <person name="Huang K."/>
            <person name="Zucker J."/>
            <person name="Coleman M.L."/>
            <person name="Rodrigue S."/>
            <person name="Chen F."/>
            <person name="Lapidus A."/>
            <person name="Ferriera S."/>
            <person name="Johnson J."/>
            <person name="Steglich C."/>
            <person name="Church G.M."/>
            <person name="Richardson P."/>
            <person name="Chisholm S.W."/>
        </authorList>
    </citation>
    <scope>NUCLEOTIDE SEQUENCE [LARGE SCALE GENOMIC DNA]</scope>
    <source>
        <strain evidence="2">MIT 9211</strain>
    </source>
</reference>
<organism evidence="1 2">
    <name type="scientific">Prochlorococcus marinus (strain MIT 9211)</name>
    <dbReference type="NCBI Taxonomy" id="93059"/>
    <lineage>
        <taxon>Bacteria</taxon>
        <taxon>Bacillati</taxon>
        <taxon>Cyanobacteriota</taxon>
        <taxon>Cyanophyceae</taxon>
        <taxon>Synechococcales</taxon>
        <taxon>Prochlorococcaceae</taxon>
        <taxon>Prochlorococcus</taxon>
    </lineage>
</organism>
<protein>
    <submittedName>
        <fullName evidence="1">Lipase family protein</fullName>
        <ecNumber evidence="1">3.1.1.3</ecNumber>
    </submittedName>
</protein>
<dbReference type="Gene3D" id="3.40.50.1820">
    <property type="entry name" value="alpha/beta hydrolase"/>
    <property type="match status" value="1"/>
</dbReference>
<dbReference type="KEGG" id="pmj:P9211_10581"/>
<evidence type="ECO:0000313" key="2">
    <source>
        <dbReference type="Proteomes" id="UP000000788"/>
    </source>
</evidence>
<proteinExistence type="predicted"/>
<gene>
    <name evidence="1" type="ordered locus">P9211_10581</name>
</gene>
<dbReference type="HOGENOM" id="CLU_029537_5_0_3"/>
<name>A9BAX7_PROM4</name>
<dbReference type="EC" id="3.1.1.3" evidence="1"/>
<keyword evidence="1" id="KW-0378">Hydrolase</keyword>
<keyword evidence="2" id="KW-1185">Reference proteome</keyword>